<dbReference type="EC" id="4.2.1.96" evidence="4"/>
<dbReference type="SUPFAM" id="SSF55248">
    <property type="entry name" value="PCD-like"/>
    <property type="match status" value="1"/>
</dbReference>
<dbReference type="HAMAP" id="MF_00434">
    <property type="entry name" value="Pterin_4_alpha"/>
    <property type="match status" value="1"/>
</dbReference>
<dbReference type="AlphaFoldDB" id="A0A851HXV8"/>
<comment type="similarity">
    <text evidence="2 4">Belongs to the pterin-4-alpha-carbinolamine dehydratase family.</text>
</comment>
<dbReference type="InterPro" id="IPR050376">
    <property type="entry name" value="Pterin-4-alpha-carb_dehyd"/>
</dbReference>
<comment type="catalytic activity">
    <reaction evidence="1 4">
        <text>(4aS,6R)-4a-hydroxy-L-erythro-5,6,7,8-tetrahydrobiopterin = (6R)-L-erythro-6,7-dihydrobiopterin + H2O</text>
        <dbReference type="Rhea" id="RHEA:11920"/>
        <dbReference type="ChEBI" id="CHEBI:15377"/>
        <dbReference type="ChEBI" id="CHEBI:15642"/>
        <dbReference type="ChEBI" id="CHEBI:43120"/>
        <dbReference type="EC" id="4.2.1.96"/>
    </reaction>
</comment>
<keyword evidence="6" id="KW-1185">Reference proteome</keyword>
<dbReference type="Pfam" id="PF01329">
    <property type="entry name" value="Pterin_4a"/>
    <property type="match status" value="1"/>
</dbReference>
<organism evidence="5 6">
    <name type="scientific">Marinobacter adhaerens</name>
    <dbReference type="NCBI Taxonomy" id="1033846"/>
    <lineage>
        <taxon>Bacteria</taxon>
        <taxon>Pseudomonadati</taxon>
        <taxon>Pseudomonadota</taxon>
        <taxon>Gammaproteobacteria</taxon>
        <taxon>Pseudomonadales</taxon>
        <taxon>Marinobacteraceae</taxon>
        <taxon>Marinobacter</taxon>
    </lineage>
</organism>
<evidence type="ECO:0000313" key="5">
    <source>
        <dbReference type="EMBL" id="NWN90818.1"/>
    </source>
</evidence>
<evidence type="ECO:0000313" key="6">
    <source>
        <dbReference type="Proteomes" id="UP000536442"/>
    </source>
</evidence>
<comment type="caution">
    <text evidence="5">The sequence shown here is derived from an EMBL/GenBank/DDBJ whole genome shotgun (WGS) entry which is preliminary data.</text>
</comment>
<name>A0A851HXV8_9GAMM</name>
<dbReference type="GO" id="GO:0008124">
    <property type="term" value="F:4-alpha-hydroxytetrahydrobiopterin dehydratase activity"/>
    <property type="evidence" value="ECO:0007669"/>
    <property type="project" value="UniProtKB-UniRule"/>
</dbReference>
<protein>
    <recommendedName>
        <fullName evidence="4">Putative pterin-4-alpha-carbinolamine dehydratase</fullName>
        <shortName evidence="4">PHS</shortName>
        <ecNumber evidence="4">4.2.1.96</ecNumber>
    </recommendedName>
    <alternativeName>
        <fullName evidence="4">4-alpha-hydroxy-tetrahydropterin dehydratase</fullName>
    </alternativeName>
    <alternativeName>
        <fullName evidence="4">Pterin carbinolamine dehydratase</fullName>
        <shortName evidence="4">PCD</shortName>
    </alternativeName>
</protein>
<evidence type="ECO:0000256" key="3">
    <source>
        <dbReference type="ARBA" id="ARBA00023239"/>
    </source>
</evidence>
<dbReference type="InterPro" id="IPR036428">
    <property type="entry name" value="PCD_sf"/>
</dbReference>
<dbReference type="CDD" id="cd00913">
    <property type="entry name" value="PCD_DCoH_subfamily_a"/>
    <property type="match status" value="1"/>
</dbReference>
<dbReference type="Gene3D" id="3.30.1360.20">
    <property type="entry name" value="Transcriptional coactivator/pterin dehydratase"/>
    <property type="match status" value="1"/>
</dbReference>
<keyword evidence="3 4" id="KW-0456">Lyase</keyword>
<dbReference type="PANTHER" id="PTHR42805:SF1">
    <property type="entry name" value="PTERIN-4-ALPHA-CARBINOLAMINE DEHYDRATASE-RELATED"/>
    <property type="match status" value="1"/>
</dbReference>
<dbReference type="GO" id="GO:0006729">
    <property type="term" value="P:tetrahydrobiopterin biosynthetic process"/>
    <property type="evidence" value="ECO:0007669"/>
    <property type="project" value="InterPro"/>
</dbReference>
<proteinExistence type="inferred from homology"/>
<dbReference type="PANTHER" id="PTHR42805">
    <property type="entry name" value="PTERIN-4-ALPHA-CARBINOLAMINE DEHYDRATASE-RELATED"/>
    <property type="match status" value="1"/>
</dbReference>
<dbReference type="EMBL" id="JABEVQ010000002">
    <property type="protein sequence ID" value="NWN90818.1"/>
    <property type="molecule type" value="Genomic_DNA"/>
</dbReference>
<evidence type="ECO:0000256" key="2">
    <source>
        <dbReference type="ARBA" id="ARBA00006472"/>
    </source>
</evidence>
<dbReference type="Proteomes" id="UP000536442">
    <property type="component" value="Unassembled WGS sequence"/>
</dbReference>
<evidence type="ECO:0000256" key="1">
    <source>
        <dbReference type="ARBA" id="ARBA00001554"/>
    </source>
</evidence>
<evidence type="ECO:0000256" key="4">
    <source>
        <dbReference type="HAMAP-Rule" id="MF_00434"/>
    </source>
</evidence>
<accession>A0A851HXV8</accession>
<dbReference type="InterPro" id="IPR001533">
    <property type="entry name" value="Pterin_deHydtase"/>
</dbReference>
<dbReference type="NCBIfam" id="NF002016">
    <property type="entry name" value="PRK00823.1-1"/>
    <property type="match status" value="1"/>
</dbReference>
<gene>
    <name evidence="5" type="ORF">HLV39_04815</name>
</gene>
<sequence>MSGLTEQRCEVCTSDAPTVTDEEKRTLHNEVQDWSITTVDGEERLRREFKFRNFAQALIFTYRVGDLAETEGHHPVILLEYGKATVSWWTHKIGGLHKNDFIMAARTDTVYREIQ</sequence>
<reference evidence="5 6" key="1">
    <citation type="submission" date="2020-03" db="EMBL/GenBank/DDBJ databases">
        <title>Metagenomic, metatranscriptomic, and metabolomic analyses revealed the key microbes and metabolic features during the fermentation of ganjang, Korean traditional soy sauce.</title>
        <authorList>
            <person name="Chun B.H."/>
            <person name="Jeon C.O."/>
        </authorList>
    </citation>
    <scope>NUCLEOTIDE SEQUENCE [LARGE SCALE GENOMIC DNA]</scope>
    <source>
        <strain evidence="5 6">KG14</strain>
    </source>
</reference>